<reference evidence="3" key="1">
    <citation type="journal article" date="2010" name="Genome Biol.">
        <title>Genome sequence of the necrotrophic plant pathogen Pythium ultimum reveals original pathogenicity mechanisms and effector repertoire.</title>
        <authorList>
            <person name="Levesque C.A."/>
            <person name="Brouwer H."/>
            <person name="Cano L."/>
            <person name="Hamilton J.P."/>
            <person name="Holt C."/>
            <person name="Huitema E."/>
            <person name="Raffaele S."/>
            <person name="Robideau G.P."/>
            <person name="Thines M."/>
            <person name="Win J."/>
            <person name="Zerillo M.M."/>
            <person name="Beakes G.W."/>
            <person name="Boore J.L."/>
            <person name="Busam D."/>
            <person name="Dumas B."/>
            <person name="Ferriera S."/>
            <person name="Fuerstenberg S.I."/>
            <person name="Gachon C.M."/>
            <person name="Gaulin E."/>
            <person name="Govers F."/>
            <person name="Grenville-Briggs L."/>
            <person name="Horner N."/>
            <person name="Hostetler J."/>
            <person name="Jiang R.H."/>
            <person name="Johnson J."/>
            <person name="Krajaejun T."/>
            <person name="Lin H."/>
            <person name="Meijer H.J."/>
            <person name="Moore B."/>
            <person name="Morris P."/>
            <person name="Phuntmart V."/>
            <person name="Puiu D."/>
            <person name="Shetty J."/>
            <person name="Stajich J.E."/>
            <person name="Tripathy S."/>
            <person name="Wawra S."/>
            <person name="van West P."/>
            <person name="Whitty B.R."/>
            <person name="Coutinho P.M."/>
            <person name="Henrissat B."/>
            <person name="Martin F."/>
            <person name="Thomas P.D."/>
            <person name="Tyler B.M."/>
            <person name="De Vries R.P."/>
            <person name="Kamoun S."/>
            <person name="Yandell M."/>
            <person name="Tisserat N."/>
            <person name="Buell C.R."/>
        </authorList>
    </citation>
    <scope>NUCLEOTIDE SEQUENCE</scope>
    <source>
        <strain evidence="3">DAOM:BR144</strain>
    </source>
</reference>
<dbReference type="eggNOG" id="ENOG502SNY3">
    <property type="taxonomic scope" value="Eukaryota"/>
</dbReference>
<evidence type="ECO:0000259" key="1">
    <source>
        <dbReference type="Pfam" id="PF00169"/>
    </source>
</evidence>
<sequence>MDAAPPLFHGIDLKCAPFLTKRGRKIHQIAKRIFVIIDGYLFYFLHAASSEPCGVIPLENAEYVVHSYASTEELSNFCFELRTPARPWGSIILHFHKSAPSKVRDVEQMLERAGARHRHEQFADSPQRSSSFFTLKAKAASSSSSTSPTRRSRLITLSGLSSKMLSLRRVSSAAALVVHRGSSSRNLQDGTERHSFLEQKSSSLSSFQSIGAVDAGIADAALPPPTLDTDTTSFICRTTSSSGRHCLLRVQHNSALEFEIGDDDDRNEEKMTLIPSSHDADLRAAVLPVRTLFPFRRRSTTAISVMQNAADMSNIHITDSDIIAEQELDVELCHELCIKGFVENVGRKLFHFMSPFWFWGSGGGGRSRSSCSKFTATIGGANGSTTHLRFATSLDTSTSSALLMHTAIARDKVAEEDRHALARHRDAYCASSES</sequence>
<evidence type="ECO:0000313" key="2">
    <source>
        <dbReference type="EnsemblProtists" id="PYU1_T004327"/>
    </source>
</evidence>
<keyword evidence="3" id="KW-1185">Reference proteome</keyword>
<dbReference type="Proteomes" id="UP000019132">
    <property type="component" value="Unassembled WGS sequence"/>
</dbReference>
<dbReference type="OMA" id="PMAIHEI"/>
<accession>K3WH85</accession>
<dbReference type="SUPFAM" id="SSF50729">
    <property type="entry name" value="PH domain-like"/>
    <property type="match status" value="1"/>
</dbReference>
<proteinExistence type="predicted"/>
<dbReference type="EnsemblProtists" id="PYU1_T004327">
    <property type="protein sequence ID" value="PYU1_T004327"/>
    <property type="gene ID" value="PYU1_G004317"/>
</dbReference>
<dbReference type="Gene3D" id="2.30.29.30">
    <property type="entry name" value="Pleckstrin-homology domain (PH domain)/Phosphotyrosine-binding domain (PTB)"/>
    <property type="match status" value="1"/>
</dbReference>
<dbReference type="InterPro" id="IPR001849">
    <property type="entry name" value="PH_domain"/>
</dbReference>
<dbReference type="InterPro" id="IPR011993">
    <property type="entry name" value="PH-like_dom_sf"/>
</dbReference>
<name>K3WH85_GLOUD</name>
<feature type="domain" description="PH" evidence="1">
    <location>
        <begin position="18"/>
        <end position="95"/>
    </location>
</feature>
<dbReference type="Pfam" id="PF00169">
    <property type="entry name" value="PH"/>
    <property type="match status" value="1"/>
</dbReference>
<evidence type="ECO:0000313" key="3">
    <source>
        <dbReference type="Proteomes" id="UP000019132"/>
    </source>
</evidence>
<dbReference type="InParanoid" id="K3WH85"/>
<organism evidence="2 3">
    <name type="scientific">Globisporangium ultimum (strain ATCC 200006 / CBS 805.95 / DAOM BR144)</name>
    <name type="common">Pythium ultimum</name>
    <dbReference type="NCBI Taxonomy" id="431595"/>
    <lineage>
        <taxon>Eukaryota</taxon>
        <taxon>Sar</taxon>
        <taxon>Stramenopiles</taxon>
        <taxon>Oomycota</taxon>
        <taxon>Peronosporomycetes</taxon>
        <taxon>Pythiales</taxon>
        <taxon>Pythiaceae</taxon>
        <taxon>Globisporangium</taxon>
    </lineage>
</organism>
<reference evidence="2" key="3">
    <citation type="submission" date="2015-02" db="UniProtKB">
        <authorList>
            <consortium name="EnsemblProtists"/>
        </authorList>
    </citation>
    <scope>IDENTIFICATION</scope>
    <source>
        <strain evidence="2">DAOM BR144</strain>
    </source>
</reference>
<dbReference type="AlphaFoldDB" id="K3WH85"/>
<reference evidence="3" key="2">
    <citation type="submission" date="2010-04" db="EMBL/GenBank/DDBJ databases">
        <authorList>
            <person name="Buell R."/>
            <person name="Hamilton J."/>
            <person name="Hostetler J."/>
        </authorList>
    </citation>
    <scope>NUCLEOTIDE SEQUENCE [LARGE SCALE GENOMIC DNA]</scope>
    <source>
        <strain evidence="3">DAOM:BR144</strain>
    </source>
</reference>
<dbReference type="EMBL" id="GL376567">
    <property type="status" value="NOT_ANNOTATED_CDS"/>
    <property type="molecule type" value="Genomic_DNA"/>
</dbReference>
<dbReference type="VEuPathDB" id="FungiDB:PYU1_G004317"/>
<protein>
    <recommendedName>
        <fullName evidence="1">PH domain-containing protein</fullName>
    </recommendedName>
</protein>
<dbReference type="HOGENOM" id="CLU_632374_0_0_1"/>